<dbReference type="RefSeq" id="WP_155172499.1">
    <property type="nucleotide sequence ID" value="NZ_BAAAFL010000049.1"/>
</dbReference>
<evidence type="ECO:0000313" key="5">
    <source>
        <dbReference type="Proteomes" id="UP000798808"/>
    </source>
</evidence>
<reference evidence="4 5" key="1">
    <citation type="submission" date="2019-02" db="EMBL/GenBank/DDBJ databases">
        <authorList>
            <person name="Goldberg S.R."/>
            <person name="Haltli B.A."/>
            <person name="Correa H."/>
            <person name="Russell K.G."/>
        </authorList>
    </citation>
    <scope>NUCLEOTIDE SEQUENCE [LARGE SCALE GENOMIC DNA]</scope>
    <source>
        <strain evidence="4 5">JCM 16186</strain>
    </source>
</reference>
<dbReference type="InterPro" id="IPR000014">
    <property type="entry name" value="PAS"/>
</dbReference>
<feature type="domain" description="PAS" evidence="2">
    <location>
        <begin position="236"/>
        <end position="306"/>
    </location>
</feature>
<evidence type="ECO:0000259" key="3">
    <source>
        <dbReference type="PROSITE" id="PS50113"/>
    </source>
</evidence>
<gene>
    <name evidence="4" type="ORF">E1163_13110</name>
</gene>
<dbReference type="Pfam" id="PF00989">
    <property type="entry name" value="PAS"/>
    <property type="match status" value="1"/>
</dbReference>
<dbReference type="EMBL" id="SMLW01000549">
    <property type="protein sequence ID" value="MTI25888.1"/>
    <property type="molecule type" value="Genomic_DNA"/>
</dbReference>
<feature type="domain" description="PAS" evidence="2">
    <location>
        <begin position="503"/>
        <end position="553"/>
    </location>
</feature>
<accession>A0ABW9RPG5</accession>
<dbReference type="Pfam" id="PF13426">
    <property type="entry name" value="PAS_9"/>
    <property type="match status" value="4"/>
</dbReference>
<dbReference type="SMART" id="SM00086">
    <property type="entry name" value="PAC"/>
    <property type="match status" value="5"/>
</dbReference>
<dbReference type="Gene3D" id="3.30.450.20">
    <property type="entry name" value="PAS domain"/>
    <property type="match status" value="5"/>
</dbReference>
<dbReference type="InterPro" id="IPR013767">
    <property type="entry name" value="PAS_fold"/>
</dbReference>
<comment type="caution">
    <text evidence="4">The sequence shown here is derived from an EMBL/GenBank/DDBJ whole genome shotgun (WGS) entry which is preliminary data.</text>
</comment>
<sequence length="1071" mass="122444">MARSLKALFQTGVTDDLNYPAKRLIVLSNYVAFILSCVNILLLVIIPANHNLTTLFETSVALVLFTIPFAFNHWHFHVFNRFYLSWLPPLLIAFHMITLMRQSEAIPATTYDGFRFYILACGCIPYLLFGKNTPFKLALAVLPSFALLVFADTIFTWTGIGYEVVGIPDPGYSFTPIRAFMAYIIISGSCLALKVLVEKNDDINLKLLHELGLKNKMLQAQARTELDKVNEELREREFKYRSLFEKAFDPILVINFSGQITDVNTGFLKLTGFGRETLIDQNISNYFDEKDADKFPLHHDKLLKGEHLYYEGKLLKQDGAVVEVEISVQASGEDRILVIMRDLTDLRQAYKQLEESEARFRTAFEHSAIGMALVSFDGQFLKVNSQLAHITGYTVNELIERKFQEITLSEDMETDMILFRETLEGKRSNYQREKRYIHKNGNLIWVNISVSLVRHNSGIPLYFVTQVENISDRKRAENELIEAETRFRTLVEKSLVGVYILKDGRYNYVNPAFADIFKYTTEEIVNELPIEGLIHPEDRELFLKHVDARLNQKVDSIRYEIRGVKSNNEIIWTEVFGSLIPYQGGEAIIGTLIDITERKRFEEKQALLSSIIISSDDAIISTSLDGNINSWNPGATRIFGYTEEEAMGRTLSELTPSDLAISNPDFFKIINDQSHIEQYETQWKKRDGKVIDVSLSVSVLKDDKGNIVGSSIIAQDVTFRMQAERAIRESEERYRVLVENATEALVVINMDTGKFINVSESAVRLFKYSKDELLTRGPIDISPEYQPDGNPSAEKAPQQLNEAIQKGTSSFEWMHIDSEGRKIPCEIRLIVLPGEDEKLIRGSIVDISERLEKKRQLAEAQKKIGELKLMALRSVMSPHFVFNVLNSIQYYIIKNDRVNAINYLSTFSKLIRSVLTHSIDNKIKLSDELDILKNYIELELARFENKFEYVLNVDEDIDTDSIEIPSLLLQPYIENAINHGLYNKTEKGLLTINIFEDGDLIYFMIEDNGIGRQAAMELRKKNFPGHRSVGAKLTEERLRLINEEHRITFVVEDIEEEGKPAGTRVTIGMAF</sequence>
<feature type="domain" description="PAS" evidence="2">
    <location>
        <begin position="604"/>
        <end position="673"/>
    </location>
</feature>
<feature type="transmembrane region" description="Helical" evidence="1">
    <location>
        <begin position="137"/>
        <end position="160"/>
    </location>
</feature>
<feature type="domain" description="PAS" evidence="2">
    <location>
        <begin position="356"/>
        <end position="426"/>
    </location>
</feature>
<dbReference type="InterPro" id="IPR052155">
    <property type="entry name" value="Biofilm_reg_signaling"/>
</dbReference>
<dbReference type="NCBIfam" id="TIGR00229">
    <property type="entry name" value="sensory_box"/>
    <property type="match status" value="5"/>
</dbReference>
<dbReference type="Gene3D" id="3.30.565.10">
    <property type="entry name" value="Histidine kinase-like ATPase, C-terminal domain"/>
    <property type="match status" value="1"/>
</dbReference>
<dbReference type="InterPro" id="IPR035965">
    <property type="entry name" value="PAS-like_dom_sf"/>
</dbReference>
<evidence type="ECO:0000256" key="1">
    <source>
        <dbReference type="SAM" id="Phobius"/>
    </source>
</evidence>
<dbReference type="PROSITE" id="PS50112">
    <property type="entry name" value="PAS"/>
    <property type="match status" value="5"/>
</dbReference>
<dbReference type="CDD" id="cd00130">
    <property type="entry name" value="PAS"/>
    <property type="match status" value="5"/>
</dbReference>
<dbReference type="PANTHER" id="PTHR44757:SF2">
    <property type="entry name" value="BIOFILM ARCHITECTURE MAINTENANCE PROTEIN MBAA"/>
    <property type="match status" value="1"/>
</dbReference>
<dbReference type="PANTHER" id="PTHR44757">
    <property type="entry name" value="DIGUANYLATE CYCLASE DGCP"/>
    <property type="match status" value="1"/>
</dbReference>
<dbReference type="InterPro" id="IPR036890">
    <property type="entry name" value="HATPase_C_sf"/>
</dbReference>
<keyword evidence="1" id="KW-1133">Transmembrane helix</keyword>
<dbReference type="Proteomes" id="UP000798808">
    <property type="component" value="Unassembled WGS sequence"/>
</dbReference>
<feature type="transmembrane region" description="Helical" evidence="1">
    <location>
        <begin position="52"/>
        <end position="71"/>
    </location>
</feature>
<feature type="domain" description="PAC" evidence="3">
    <location>
        <begin position="557"/>
        <end position="607"/>
    </location>
</feature>
<dbReference type="InterPro" id="IPR001610">
    <property type="entry name" value="PAC"/>
</dbReference>
<evidence type="ECO:0000313" key="4">
    <source>
        <dbReference type="EMBL" id="MTI25888.1"/>
    </source>
</evidence>
<name>A0ABW9RPG5_9BACT</name>
<organism evidence="4 5">
    <name type="scientific">Fulvivirga kasyanovii</name>
    <dbReference type="NCBI Taxonomy" id="396812"/>
    <lineage>
        <taxon>Bacteria</taxon>
        <taxon>Pseudomonadati</taxon>
        <taxon>Bacteroidota</taxon>
        <taxon>Cytophagia</taxon>
        <taxon>Cytophagales</taxon>
        <taxon>Fulvivirgaceae</taxon>
        <taxon>Fulvivirga</taxon>
    </lineage>
</organism>
<feature type="domain" description="PAC" evidence="3">
    <location>
        <begin position="430"/>
        <end position="482"/>
    </location>
</feature>
<keyword evidence="1" id="KW-0812">Transmembrane</keyword>
<dbReference type="SMART" id="SM00091">
    <property type="entry name" value="PAS"/>
    <property type="match status" value="5"/>
</dbReference>
<proteinExistence type="predicted"/>
<dbReference type="InterPro" id="IPR000700">
    <property type="entry name" value="PAS-assoc_C"/>
</dbReference>
<protein>
    <submittedName>
        <fullName evidence="4">PAS domain S-box protein</fullName>
    </submittedName>
</protein>
<dbReference type="InterPro" id="IPR010559">
    <property type="entry name" value="Sig_transdc_His_kin_internal"/>
</dbReference>
<dbReference type="PROSITE" id="PS50113">
    <property type="entry name" value="PAC"/>
    <property type="match status" value="3"/>
</dbReference>
<dbReference type="Pfam" id="PF06580">
    <property type="entry name" value="His_kinase"/>
    <property type="match status" value="1"/>
</dbReference>
<feature type="domain" description="PAC" evidence="3">
    <location>
        <begin position="677"/>
        <end position="729"/>
    </location>
</feature>
<keyword evidence="1" id="KW-0472">Membrane</keyword>
<dbReference type="SUPFAM" id="SSF55785">
    <property type="entry name" value="PYP-like sensor domain (PAS domain)"/>
    <property type="match status" value="5"/>
</dbReference>
<feature type="transmembrane region" description="Helical" evidence="1">
    <location>
        <begin position="114"/>
        <end position="130"/>
    </location>
</feature>
<dbReference type="SUPFAM" id="SSF55874">
    <property type="entry name" value="ATPase domain of HSP90 chaperone/DNA topoisomerase II/histidine kinase"/>
    <property type="match status" value="1"/>
</dbReference>
<feature type="transmembrane region" description="Helical" evidence="1">
    <location>
        <begin position="83"/>
        <end position="102"/>
    </location>
</feature>
<feature type="transmembrane region" description="Helical" evidence="1">
    <location>
        <begin position="24"/>
        <end position="46"/>
    </location>
</feature>
<evidence type="ECO:0000259" key="2">
    <source>
        <dbReference type="PROSITE" id="PS50112"/>
    </source>
</evidence>
<keyword evidence="5" id="KW-1185">Reference proteome</keyword>
<feature type="domain" description="PAS" evidence="2">
    <location>
        <begin position="730"/>
        <end position="807"/>
    </location>
</feature>